<dbReference type="PANTHER" id="PTHR10302">
    <property type="entry name" value="SINGLE-STRANDED DNA-BINDING PROTEIN"/>
    <property type="match status" value="1"/>
</dbReference>
<dbReference type="Pfam" id="PF00436">
    <property type="entry name" value="SSB"/>
    <property type="match status" value="1"/>
</dbReference>
<dbReference type="InterPro" id="IPR000424">
    <property type="entry name" value="Primosome_PriB/ssb"/>
</dbReference>
<proteinExistence type="predicted"/>
<sequence length="281" mass="32110">MAATITRAACRLRSPITISPAIYLGRFTRLFSSWPPPSVNPENLSAADDADGGSAAYRNARKYARPPMVTWSERLHNSVSFIGTVKYSPKRSATRNGQFGVYTFLSVKTSPDSHTSFLILLQMWCELAERALQHLKPNDYIYVSGQLGAYTKADLQGIERIKYKVVAKELNYVKQSDPEVNSQRIVKSESEGESPVEKYRSRLLMWQVFFANPSEWHDDRKRKKSPKHPDFRHKSTGEALWLHGSDPPWVKQQLEVLDSKLSERPMDNATSKFLFSRWVPD</sequence>
<dbReference type="GO" id="GO:0003697">
    <property type="term" value="F:single-stranded DNA binding"/>
    <property type="evidence" value="ECO:0007669"/>
    <property type="project" value="InterPro"/>
</dbReference>
<reference evidence="3" key="2">
    <citation type="submission" date="2020-07" db="EMBL/GenBank/DDBJ databases">
        <authorList>
            <person name="Vera ALvarez R."/>
            <person name="Arias-Moreno D.M."/>
            <person name="Jimenez-Jacinto V."/>
            <person name="Jimenez-Bremont J.F."/>
            <person name="Swaminathan K."/>
            <person name="Moose S.P."/>
            <person name="Guerrero-Gonzalez M.L."/>
            <person name="Marino-Ramirez L."/>
            <person name="Landsman D."/>
            <person name="Rodriguez-Kessler M."/>
            <person name="Delgado-Sanchez P."/>
        </authorList>
    </citation>
    <scope>NUCLEOTIDE SEQUENCE</scope>
    <source>
        <tissue evidence="3">Cladode</tissue>
    </source>
</reference>
<dbReference type="PANTHER" id="PTHR10302:SF18">
    <property type="entry name" value="PROTEIN OSB1, MITOCHONDRIAL"/>
    <property type="match status" value="1"/>
</dbReference>
<evidence type="ECO:0000256" key="2">
    <source>
        <dbReference type="PROSITE-ProRule" id="PRU00252"/>
    </source>
</evidence>
<dbReference type="EMBL" id="GISG01017446">
    <property type="protein sequence ID" value="MBA4617681.1"/>
    <property type="molecule type" value="Transcribed_RNA"/>
</dbReference>
<dbReference type="SUPFAM" id="SSF50249">
    <property type="entry name" value="Nucleic acid-binding proteins"/>
    <property type="match status" value="1"/>
</dbReference>
<dbReference type="InterPro" id="IPR011344">
    <property type="entry name" value="ssDNA-bd"/>
</dbReference>
<evidence type="ECO:0000256" key="1">
    <source>
        <dbReference type="ARBA" id="ARBA00023125"/>
    </source>
</evidence>
<evidence type="ECO:0000313" key="3">
    <source>
        <dbReference type="EMBL" id="MBA4617681.1"/>
    </source>
</evidence>
<dbReference type="PROSITE" id="PS50935">
    <property type="entry name" value="SSB"/>
    <property type="match status" value="1"/>
</dbReference>
<dbReference type="GO" id="GO:0042645">
    <property type="term" value="C:mitochondrial nucleoid"/>
    <property type="evidence" value="ECO:0007669"/>
    <property type="project" value="TreeGrafter"/>
</dbReference>
<name>A0A7C9CGD7_OPUST</name>
<organism evidence="3">
    <name type="scientific">Opuntia streptacantha</name>
    <name type="common">Prickly pear cactus</name>
    <name type="synonym">Opuntia cardona</name>
    <dbReference type="NCBI Taxonomy" id="393608"/>
    <lineage>
        <taxon>Eukaryota</taxon>
        <taxon>Viridiplantae</taxon>
        <taxon>Streptophyta</taxon>
        <taxon>Embryophyta</taxon>
        <taxon>Tracheophyta</taxon>
        <taxon>Spermatophyta</taxon>
        <taxon>Magnoliopsida</taxon>
        <taxon>eudicotyledons</taxon>
        <taxon>Gunneridae</taxon>
        <taxon>Pentapetalae</taxon>
        <taxon>Caryophyllales</taxon>
        <taxon>Cactineae</taxon>
        <taxon>Cactaceae</taxon>
        <taxon>Opuntioideae</taxon>
        <taxon>Opuntia</taxon>
    </lineage>
</organism>
<dbReference type="Gene3D" id="2.40.50.140">
    <property type="entry name" value="Nucleic acid-binding proteins"/>
    <property type="match status" value="1"/>
</dbReference>
<dbReference type="AlphaFoldDB" id="A0A7C9CGD7"/>
<keyword evidence="1 2" id="KW-0238">DNA-binding</keyword>
<reference evidence="3" key="1">
    <citation type="journal article" date="2013" name="J. Plant Res.">
        <title>Effect of fungi and light on seed germination of three Opuntia species from semiarid lands of central Mexico.</title>
        <authorList>
            <person name="Delgado-Sanchez P."/>
            <person name="Jimenez-Bremont J.F."/>
            <person name="Guerrero-Gonzalez Mde L."/>
            <person name="Flores J."/>
        </authorList>
    </citation>
    <scope>NUCLEOTIDE SEQUENCE</scope>
    <source>
        <tissue evidence="3">Cladode</tissue>
    </source>
</reference>
<protein>
    <submittedName>
        <fullName evidence="3">Uncharacterized protein</fullName>
    </submittedName>
</protein>
<dbReference type="GO" id="GO:0006264">
    <property type="term" value="P:mitochondrial DNA replication"/>
    <property type="evidence" value="ECO:0007669"/>
    <property type="project" value="TreeGrafter"/>
</dbReference>
<accession>A0A7C9CGD7</accession>
<dbReference type="InterPro" id="IPR012340">
    <property type="entry name" value="NA-bd_OB-fold"/>
</dbReference>